<gene>
    <name evidence="1" type="ORF">CFV95_012715</name>
</gene>
<reference evidence="1" key="1">
    <citation type="submission" date="2023-10" db="EMBL/GenBank/DDBJ databases">
        <title>Genomic and proteomic analysis of Leptospira interrogans strain CUDO8.</title>
        <authorList>
            <person name="Boonciew P."/>
            <person name="Kurilung A."/>
            <person name="Prapasarakul N."/>
        </authorList>
    </citation>
    <scope>NUCLEOTIDE SEQUENCE</scope>
    <source>
        <strain evidence="1">CUDO8</strain>
    </source>
</reference>
<sequence>MRASLLGKGRSWIKKRGLEKINPRIEIKARKNPEKNNRALYKTSCTDTGPGFTDIEREFFPGTKLQEEIRMLSFL</sequence>
<evidence type="ECO:0000313" key="2">
    <source>
        <dbReference type="Proteomes" id="UP000218471"/>
    </source>
</evidence>
<dbReference type="Proteomes" id="UP000218471">
    <property type="component" value="Unassembled WGS sequence"/>
</dbReference>
<proteinExistence type="predicted"/>
<name>A0AAV9G2Q6_LEPIR</name>
<dbReference type="GeneID" id="89223782"/>
<comment type="caution">
    <text evidence="1">The sequence shown here is derived from an EMBL/GenBank/DDBJ whole genome shotgun (WGS) entry which is preliminary data.</text>
</comment>
<evidence type="ECO:0000313" key="1">
    <source>
        <dbReference type="EMBL" id="KAK2621052.1"/>
    </source>
</evidence>
<accession>A0AAV9G2Q6</accession>
<dbReference type="EMBL" id="NKYG02000001">
    <property type="protein sequence ID" value="KAK2621052.1"/>
    <property type="molecule type" value="Genomic_DNA"/>
</dbReference>
<dbReference type="AlphaFoldDB" id="A0AAV9G2Q6"/>
<organism evidence="1 2">
    <name type="scientific">Leptospira interrogans</name>
    <dbReference type="NCBI Taxonomy" id="173"/>
    <lineage>
        <taxon>Bacteria</taxon>
        <taxon>Pseudomonadati</taxon>
        <taxon>Spirochaetota</taxon>
        <taxon>Spirochaetia</taxon>
        <taxon>Leptospirales</taxon>
        <taxon>Leptospiraceae</taxon>
        <taxon>Leptospira</taxon>
    </lineage>
</organism>
<protein>
    <submittedName>
        <fullName evidence="1">Uncharacterized protein</fullName>
    </submittedName>
</protein>
<dbReference type="RefSeq" id="WP_306294425.1">
    <property type="nucleotide sequence ID" value="NZ_CAUVZF010000002.1"/>
</dbReference>